<dbReference type="SUPFAM" id="SSF56059">
    <property type="entry name" value="Glutathione synthetase ATP-binding domain-like"/>
    <property type="match status" value="1"/>
</dbReference>
<evidence type="ECO:0000313" key="1">
    <source>
        <dbReference type="EMBL" id="AYV85166.1"/>
    </source>
</evidence>
<sequence length="699" mass="82851">MENMVTIYEQKNFPWDKKIHKMFKISPDHYNSLLQTKTKDYLLNEFVKLVTEKKISFPYKRFYITRSNVSKMVEHIKKLKVGWNHESYHIINEGKQKILFPITFSLDTEIKPKYYSYLHTMHDYEKMDVITDYYIEGSRIKAKRSYSKESPYKAWYYDKNYLRSVFDILLKNKMVKKIDAYEMREATYGVKNVQETSHEKPSFLSGLFNFLVPKNATIFDACAGWGDRLISAMINDAKLYLGVDPNSNSNPCFREMVDELGIADHNRYKVVCDGMPDAKLPLFIEFNICFLSPPSYDTEIYSNDPGQSINQYPEMDDWIIKFLYRTIYRTWSLLKNDGYFIIQSRLISIINPYIRYRFPDACYLGAISVRTISKNFKPMWIWKKTQKKSPHHDDVMPSAEDIYKSMNSKIQKALEQKEDIWINKTGILVSNLFYVSKAVRSLPNALQWLEDNDYSRYSKVLIFKTYDYYEHVDDFIRTIKKIGDKLINPLKLVLWNINKIYLLDLYDKGIRNIPITFVSSNLSLSSFNDIDTQYVVIKPTIGSSSYNVIVRKTPHTQKEVDEIKNHMYNELEHPYKPGEKFLIQPYYEGIKQGEISLIYFHDGFHHAINKIIKNDELILTYMNRMVVPYTPDKELLDIAQKMIDTSYEITGEKLYYGRLDFILHHGKYILMEMELIEPNLFFKNDEEQLEVMLEKIYLI</sequence>
<dbReference type="InterPro" id="IPR053191">
    <property type="entry name" value="DcsG_Biosynth_Enzyme"/>
</dbReference>
<organism evidence="1">
    <name type="scientific">Satyrvirus sp</name>
    <dbReference type="NCBI Taxonomy" id="2487771"/>
    <lineage>
        <taxon>Viruses</taxon>
        <taxon>Varidnaviria</taxon>
        <taxon>Bamfordvirae</taxon>
        <taxon>Nucleocytoviricota</taxon>
        <taxon>Megaviricetes</taxon>
        <taxon>Imitervirales</taxon>
        <taxon>Mimiviridae</taxon>
        <taxon>Megamimivirinae</taxon>
    </lineage>
</organism>
<dbReference type="PANTHER" id="PTHR39217">
    <property type="match status" value="1"/>
</dbReference>
<reference evidence="1" key="1">
    <citation type="submission" date="2018-10" db="EMBL/GenBank/DDBJ databases">
        <title>Hidden diversity of soil giant viruses.</title>
        <authorList>
            <person name="Schulz F."/>
            <person name="Alteio L."/>
            <person name="Goudeau D."/>
            <person name="Ryan E.M."/>
            <person name="Malmstrom R.R."/>
            <person name="Blanchard J."/>
            <person name="Woyke T."/>
        </authorList>
    </citation>
    <scope>NUCLEOTIDE SEQUENCE</scope>
    <source>
        <strain evidence="1">SAV1</strain>
    </source>
</reference>
<name>A0A3G5AD75_9VIRU</name>
<accession>A0A3G5AD75</accession>
<dbReference type="PANTHER" id="PTHR39217:SF1">
    <property type="entry name" value="GLUTATHIONE SYNTHETASE"/>
    <property type="match status" value="1"/>
</dbReference>
<protein>
    <submittedName>
        <fullName evidence="1">Glutathione synthase</fullName>
    </submittedName>
</protein>
<dbReference type="InterPro" id="IPR029063">
    <property type="entry name" value="SAM-dependent_MTases_sf"/>
</dbReference>
<gene>
    <name evidence="1" type="ORF">Satyrvirus5_31</name>
</gene>
<proteinExistence type="predicted"/>
<dbReference type="EMBL" id="MK072441">
    <property type="protein sequence ID" value="AYV85166.1"/>
    <property type="molecule type" value="Genomic_DNA"/>
</dbReference>
<dbReference type="SUPFAM" id="SSF53335">
    <property type="entry name" value="S-adenosyl-L-methionine-dependent methyltransferases"/>
    <property type="match status" value="1"/>
</dbReference>